<gene>
    <name evidence="2" type="ORF">P0Y55_11865</name>
</gene>
<accession>A0AA95EXT2</accession>
<keyword evidence="3" id="KW-1185">Reference proteome</keyword>
<dbReference type="InterPro" id="IPR035404">
    <property type="entry name" value="DUF5405"/>
</dbReference>
<sequence>MKVQIEGNLYLESDSFQFILKEYGVVKEGKNAGEETVSTIAYLTSIEHAFRYLLKQKIKESTATNVRELIADLRRIEKWLHDLLDDEQPRGEGPR</sequence>
<dbReference type="Proteomes" id="UP001178662">
    <property type="component" value="Chromosome"/>
</dbReference>
<evidence type="ECO:0000259" key="1">
    <source>
        <dbReference type="Pfam" id="PF17399"/>
    </source>
</evidence>
<dbReference type="AlphaFoldDB" id="A0AA95EXT2"/>
<feature type="domain" description="DUF5405" evidence="1">
    <location>
        <begin position="7"/>
        <end position="78"/>
    </location>
</feature>
<protein>
    <recommendedName>
        <fullName evidence="1">DUF5405 domain-containing protein</fullName>
    </recommendedName>
</protein>
<dbReference type="EMBL" id="CP119317">
    <property type="protein sequence ID" value="WEK53283.1"/>
    <property type="molecule type" value="Genomic_DNA"/>
</dbReference>
<name>A0AA95EXT2_9BACL</name>
<dbReference type="Pfam" id="PF17399">
    <property type="entry name" value="DUF5405"/>
    <property type="match status" value="1"/>
</dbReference>
<proteinExistence type="predicted"/>
<evidence type="ECO:0000313" key="3">
    <source>
        <dbReference type="Proteomes" id="UP001178662"/>
    </source>
</evidence>
<reference evidence="2" key="1">
    <citation type="submission" date="2023-03" db="EMBL/GenBank/DDBJ databases">
        <title>Andean soil-derived lignocellulolytic bacterial consortium as a source of novel taxa and putative plastic-active enzymes.</title>
        <authorList>
            <person name="Diaz-Garcia L."/>
            <person name="Chuvochina M."/>
            <person name="Feuerriegel G."/>
            <person name="Bunk B."/>
            <person name="Sproer C."/>
            <person name="Streit W.R."/>
            <person name="Rodriguez L.M."/>
            <person name="Overmann J."/>
            <person name="Jimenez D.J."/>
        </authorList>
    </citation>
    <scope>NUCLEOTIDE SEQUENCE</scope>
    <source>
        <strain evidence="2">MAG 2441</strain>
    </source>
</reference>
<organism evidence="2 3">
    <name type="scientific">Candidatus Cohnella colombiensis</name>
    <dbReference type="NCBI Taxonomy" id="3121368"/>
    <lineage>
        <taxon>Bacteria</taxon>
        <taxon>Bacillati</taxon>
        <taxon>Bacillota</taxon>
        <taxon>Bacilli</taxon>
        <taxon>Bacillales</taxon>
        <taxon>Paenibacillaceae</taxon>
        <taxon>Cohnella</taxon>
    </lineage>
</organism>
<evidence type="ECO:0000313" key="2">
    <source>
        <dbReference type="EMBL" id="WEK53283.1"/>
    </source>
</evidence>